<proteinExistence type="predicted"/>
<dbReference type="CDD" id="cd00085">
    <property type="entry name" value="HNHc"/>
    <property type="match status" value="1"/>
</dbReference>
<evidence type="ECO:0000313" key="4">
    <source>
        <dbReference type="Proteomes" id="UP000316988"/>
    </source>
</evidence>
<dbReference type="Gene3D" id="1.10.30.50">
    <property type="match status" value="1"/>
</dbReference>
<evidence type="ECO:0000256" key="1">
    <source>
        <dbReference type="SAM" id="MobiDB-lite"/>
    </source>
</evidence>
<dbReference type="SMART" id="SM00507">
    <property type="entry name" value="HNHc"/>
    <property type="match status" value="1"/>
</dbReference>
<feature type="domain" description="HNH nuclease" evidence="2">
    <location>
        <begin position="13"/>
        <end position="65"/>
    </location>
</feature>
<protein>
    <submittedName>
        <fullName evidence="3">HNH endonuclease</fullName>
    </submittedName>
</protein>
<dbReference type="RefSeq" id="WP_143912906.1">
    <property type="nucleotide sequence ID" value="NZ_VLNT01000004.1"/>
</dbReference>
<keyword evidence="3" id="KW-0540">Nuclease</keyword>
<dbReference type="GO" id="GO:0008270">
    <property type="term" value="F:zinc ion binding"/>
    <property type="evidence" value="ECO:0007669"/>
    <property type="project" value="InterPro"/>
</dbReference>
<dbReference type="GO" id="GO:0003676">
    <property type="term" value="F:nucleic acid binding"/>
    <property type="evidence" value="ECO:0007669"/>
    <property type="project" value="InterPro"/>
</dbReference>
<name>A0A554SDP2_9ACTN</name>
<keyword evidence="3" id="KW-0255">Endonuclease</keyword>
<dbReference type="InterPro" id="IPR002711">
    <property type="entry name" value="HNH"/>
</dbReference>
<dbReference type="InterPro" id="IPR003615">
    <property type="entry name" value="HNH_nuc"/>
</dbReference>
<keyword evidence="3" id="KW-0378">Hydrolase</keyword>
<keyword evidence="4" id="KW-1185">Reference proteome</keyword>
<accession>A0A554SDP2</accession>
<feature type="region of interest" description="Disordered" evidence="1">
    <location>
        <begin position="96"/>
        <end position="115"/>
    </location>
</feature>
<dbReference type="Pfam" id="PF01844">
    <property type="entry name" value="HNH"/>
    <property type="match status" value="1"/>
</dbReference>
<gene>
    <name evidence="3" type="ORF">FNM00_07875</name>
</gene>
<organism evidence="3 4">
    <name type="scientific">Aeromicrobium piscarium</name>
    <dbReference type="NCBI Taxonomy" id="2590901"/>
    <lineage>
        <taxon>Bacteria</taxon>
        <taxon>Bacillati</taxon>
        <taxon>Actinomycetota</taxon>
        <taxon>Actinomycetes</taxon>
        <taxon>Propionibacteriales</taxon>
        <taxon>Nocardioidaceae</taxon>
        <taxon>Aeromicrobium</taxon>
    </lineage>
</organism>
<evidence type="ECO:0000313" key="3">
    <source>
        <dbReference type="EMBL" id="TSD64465.1"/>
    </source>
</evidence>
<dbReference type="OrthoDB" id="3741440at2"/>
<reference evidence="3 4" key="1">
    <citation type="submission" date="2019-07" db="EMBL/GenBank/DDBJ databases">
        <authorList>
            <person name="Zhao L.H."/>
        </authorList>
    </citation>
    <scope>NUCLEOTIDE SEQUENCE [LARGE SCALE GENOMIC DNA]</scope>
    <source>
        <strain evidence="3 4">Co35</strain>
    </source>
</reference>
<dbReference type="GO" id="GO:0004519">
    <property type="term" value="F:endonuclease activity"/>
    <property type="evidence" value="ECO:0007669"/>
    <property type="project" value="UniProtKB-KW"/>
</dbReference>
<sequence length="115" mass="12847">MDVGRSSRLATPRQRTAVLARQGHQCASPGCRAPVVHIHHIIWWSRGGPTDLANLIGLCPNWSHRTRGVAAMEHRAVHAGALVIDPTTHEFTDRHHRLLPGSHPRHRRRQLAHAS</sequence>
<evidence type="ECO:0000259" key="2">
    <source>
        <dbReference type="SMART" id="SM00507"/>
    </source>
</evidence>
<dbReference type="EMBL" id="VLNT01000004">
    <property type="protein sequence ID" value="TSD64465.1"/>
    <property type="molecule type" value="Genomic_DNA"/>
</dbReference>
<comment type="caution">
    <text evidence="3">The sequence shown here is derived from an EMBL/GenBank/DDBJ whole genome shotgun (WGS) entry which is preliminary data.</text>
</comment>
<dbReference type="Proteomes" id="UP000316988">
    <property type="component" value="Unassembled WGS sequence"/>
</dbReference>
<dbReference type="AlphaFoldDB" id="A0A554SDP2"/>